<keyword evidence="3 6" id="KW-0081">Bacteriolytic enzyme</keyword>
<comment type="caution">
    <text evidence="7">The sequence shown here is derived from an EMBL/GenBank/DDBJ whole genome shotgun (WGS) entry which is preliminary data.</text>
</comment>
<evidence type="ECO:0000256" key="5">
    <source>
        <dbReference type="ARBA" id="ARBA00023295"/>
    </source>
</evidence>
<dbReference type="InterPro" id="IPR043688">
    <property type="entry name" value="SAR_endolysin-like"/>
</dbReference>
<keyword evidence="5 6" id="KW-0326">Glycosidase</keyword>
<dbReference type="InterPro" id="IPR023347">
    <property type="entry name" value="Lysozyme_dom_sf"/>
</dbReference>
<comment type="similarity">
    <text evidence="6">Belongs to the glycosyl hydrolase 24 family.</text>
</comment>
<evidence type="ECO:0000256" key="6">
    <source>
        <dbReference type="RuleBase" id="RU003788"/>
    </source>
</evidence>
<sequence length="163" mass="18020">MSKIRAFLLAAGFSGAVVTGGVFIAQHEGLELGTYVDPVGIVTACFGQTGPELELGQRFSEQECLAMLADDLEVFDRQLANLVRVPITDSERAAYLSFMYNVGAQNFSDSTLRKKLLRGDRVGACNELPKWVYAKGKKLQGLVNRREAERRLCLKELTHVSNH</sequence>
<dbReference type="CDD" id="cd16900">
    <property type="entry name" value="endolysin_R21-like"/>
    <property type="match status" value="1"/>
</dbReference>
<evidence type="ECO:0000313" key="8">
    <source>
        <dbReference type="Proteomes" id="UP000829384"/>
    </source>
</evidence>
<dbReference type="HAMAP" id="MF_04110">
    <property type="entry name" value="ENDOLYSIN_T4"/>
    <property type="match status" value="1"/>
</dbReference>
<dbReference type="PANTHER" id="PTHR38107">
    <property type="match status" value="1"/>
</dbReference>
<dbReference type="Gene3D" id="1.10.530.40">
    <property type="match status" value="1"/>
</dbReference>
<keyword evidence="8" id="KW-1185">Reference proteome</keyword>
<dbReference type="InterPro" id="IPR023346">
    <property type="entry name" value="Lysozyme-like_dom_sf"/>
</dbReference>
<proteinExistence type="inferred from homology"/>
<dbReference type="PANTHER" id="PTHR38107:SF3">
    <property type="entry name" value="LYSOZYME RRRD-RELATED"/>
    <property type="match status" value="1"/>
</dbReference>
<dbReference type="EC" id="3.2.1.17" evidence="6"/>
<dbReference type="EMBL" id="JACSDI010000007">
    <property type="protein sequence ID" value="MCG9964610.1"/>
    <property type="molecule type" value="Genomic_DNA"/>
</dbReference>
<dbReference type="RefSeq" id="WP_240131228.1">
    <property type="nucleotide sequence ID" value="NZ_JACSDI010000007.1"/>
</dbReference>
<organism evidence="7 8">
    <name type="scientific">Shewanella cutis</name>
    <dbReference type="NCBI Taxonomy" id="2766780"/>
    <lineage>
        <taxon>Bacteria</taxon>
        <taxon>Pseudomonadati</taxon>
        <taxon>Pseudomonadota</taxon>
        <taxon>Gammaproteobacteria</taxon>
        <taxon>Alteromonadales</taxon>
        <taxon>Shewanellaceae</taxon>
        <taxon>Shewanella</taxon>
    </lineage>
</organism>
<dbReference type="Pfam" id="PF00959">
    <property type="entry name" value="Phage_lysozyme"/>
    <property type="match status" value="1"/>
</dbReference>
<dbReference type="SUPFAM" id="SSF53955">
    <property type="entry name" value="Lysozyme-like"/>
    <property type="match status" value="1"/>
</dbReference>
<evidence type="ECO:0000256" key="3">
    <source>
        <dbReference type="ARBA" id="ARBA00022638"/>
    </source>
</evidence>
<dbReference type="InterPro" id="IPR034690">
    <property type="entry name" value="Endolysin_T4_type"/>
</dbReference>
<keyword evidence="4 6" id="KW-0378">Hydrolase</keyword>
<gene>
    <name evidence="7" type="ORF">H9J30_11880</name>
</gene>
<reference evidence="7 8" key="1">
    <citation type="submission" date="2020-08" db="EMBL/GenBank/DDBJ databases">
        <title>Whole genome sequence of Shewanella sp strain PS-2.</title>
        <authorList>
            <person name="Das S.K."/>
        </authorList>
    </citation>
    <scope>NUCLEOTIDE SEQUENCE [LARGE SCALE GENOMIC DNA]</scope>
    <source>
        <strain evidence="7 8">PS-2</strain>
    </source>
</reference>
<evidence type="ECO:0000313" key="7">
    <source>
        <dbReference type="EMBL" id="MCG9964610.1"/>
    </source>
</evidence>
<dbReference type="Proteomes" id="UP000829384">
    <property type="component" value="Unassembled WGS sequence"/>
</dbReference>
<dbReference type="InterPro" id="IPR051018">
    <property type="entry name" value="Bacteriophage_GH24"/>
</dbReference>
<protein>
    <recommendedName>
        <fullName evidence="6">Lysozyme</fullName>
        <ecNumber evidence="6">3.2.1.17</ecNumber>
    </recommendedName>
</protein>
<dbReference type="HAMAP" id="MF_04136">
    <property type="entry name" value="SAR_ENDOLYSIN"/>
    <property type="match status" value="1"/>
</dbReference>
<keyword evidence="2 6" id="KW-0929">Antimicrobial</keyword>
<name>A0ABS9QW94_9GAMM</name>
<evidence type="ECO:0000256" key="1">
    <source>
        <dbReference type="ARBA" id="ARBA00000632"/>
    </source>
</evidence>
<accession>A0ABS9QW94</accession>
<evidence type="ECO:0000256" key="2">
    <source>
        <dbReference type="ARBA" id="ARBA00022529"/>
    </source>
</evidence>
<evidence type="ECO:0000256" key="4">
    <source>
        <dbReference type="ARBA" id="ARBA00022801"/>
    </source>
</evidence>
<comment type="catalytic activity">
    <reaction evidence="1 6">
        <text>Hydrolysis of (1-&gt;4)-beta-linkages between N-acetylmuramic acid and N-acetyl-D-glucosamine residues in a peptidoglycan and between N-acetyl-D-glucosamine residues in chitodextrins.</text>
        <dbReference type="EC" id="3.2.1.17"/>
    </reaction>
</comment>
<dbReference type="InterPro" id="IPR002196">
    <property type="entry name" value="Glyco_hydro_24"/>
</dbReference>